<dbReference type="AlphaFoldDB" id="A0A144MEC5"/>
<sequence>MARRPGVALFISVASRLKVLVHVSLPFMLLLQDERDDNEHGRDKEKDPNDDETRGELQVLFVSSLRGFRL</sequence>
<reference evidence="2" key="1">
    <citation type="submission" date="2016-03" db="EMBL/GenBank/DDBJ databases">
        <authorList>
            <person name="Ploux O."/>
        </authorList>
    </citation>
    <scope>NUCLEOTIDE SEQUENCE [LARGE SCALE GENOMIC DNA]</scope>
    <source>
        <strain evidence="2">BS258</strain>
    </source>
</reference>
<evidence type="ECO:0000313" key="1">
    <source>
        <dbReference type="EMBL" id="AMT94943.1"/>
    </source>
</evidence>
<gene>
    <name evidence="1" type="ORF">A2T55_15415</name>
</gene>
<organism evidence="1 2">
    <name type="scientific">Brevibacterium linens</name>
    <dbReference type="NCBI Taxonomy" id="1703"/>
    <lineage>
        <taxon>Bacteria</taxon>
        <taxon>Bacillati</taxon>
        <taxon>Actinomycetota</taxon>
        <taxon>Actinomycetes</taxon>
        <taxon>Micrococcales</taxon>
        <taxon>Brevibacteriaceae</taxon>
        <taxon>Brevibacterium</taxon>
    </lineage>
</organism>
<name>A0A144MEC5_BRELN</name>
<proteinExistence type="predicted"/>
<accession>A0A144MEC5</accession>
<dbReference type="RefSeq" id="WP_062862464.1">
    <property type="nucleotide sequence ID" value="NZ_CP014869.1"/>
</dbReference>
<dbReference type="EMBL" id="CP014869">
    <property type="protein sequence ID" value="AMT94943.1"/>
    <property type="molecule type" value="Genomic_DNA"/>
</dbReference>
<dbReference type="KEGG" id="bly:A2T55_15415"/>
<dbReference type="Proteomes" id="UP000075950">
    <property type="component" value="Chromosome"/>
</dbReference>
<protein>
    <submittedName>
        <fullName evidence="1">Uncharacterized protein</fullName>
    </submittedName>
</protein>
<evidence type="ECO:0000313" key="2">
    <source>
        <dbReference type="Proteomes" id="UP000075950"/>
    </source>
</evidence>